<dbReference type="Proteomes" id="UP000283841">
    <property type="component" value="Unassembled WGS sequence"/>
</dbReference>
<sequence>MDLLTDTERRLTVERLLKYQGTAKIDLNQISLQPLVSREIDQKNVERLRDIFAKDGCQRLDIRNHVTAVVSKKHLDRACRAAGLTPEELKTCPPQYPRLLFRGHQIQCLHGQHRLKAAEETLPPSDRCRDLRTALIDEYANEKAPTDGEVYRKIRQYQQEANALFQNRWWTRLSPNKAKRLRQLTSPDKTHLCAAFDALLVIPGLWNGMSLGLLNTVLALKCDEVGRTRRYLQAFPDLLS</sequence>
<name>A0A443HUC9_BYSSP</name>
<comment type="caution">
    <text evidence="1">The sequence shown here is derived from an EMBL/GenBank/DDBJ whole genome shotgun (WGS) entry which is preliminary data.</text>
</comment>
<proteinExistence type="predicted"/>
<dbReference type="Pfam" id="PF12520">
    <property type="entry name" value="DUF3723"/>
    <property type="match status" value="1"/>
</dbReference>
<organism evidence="1 2">
    <name type="scientific">Byssochlamys spectabilis</name>
    <name type="common">Paecilomyces variotii</name>
    <dbReference type="NCBI Taxonomy" id="264951"/>
    <lineage>
        <taxon>Eukaryota</taxon>
        <taxon>Fungi</taxon>
        <taxon>Dikarya</taxon>
        <taxon>Ascomycota</taxon>
        <taxon>Pezizomycotina</taxon>
        <taxon>Eurotiomycetes</taxon>
        <taxon>Eurotiomycetidae</taxon>
        <taxon>Eurotiales</taxon>
        <taxon>Thermoascaceae</taxon>
        <taxon>Paecilomyces</taxon>
    </lineage>
</organism>
<accession>A0A443HUC9</accession>
<keyword evidence="2" id="KW-1185">Reference proteome</keyword>
<dbReference type="AlphaFoldDB" id="A0A443HUC9"/>
<gene>
    <name evidence="1" type="ORF">C8Q69DRAFT_402586</name>
</gene>
<dbReference type="GeneID" id="39597243"/>
<evidence type="ECO:0000313" key="1">
    <source>
        <dbReference type="EMBL" id="RWQ95431.1"/>
    </source>
</evidence>
<evidence type="ECO:0000313" key="2">
    <source>
        <dbReference type="Proteomes" id="UP000283841"/>
    </source>
</evidence>
<dbReference type="STRING" id="264951.A0A443HUC9"/>
<dbReference type="RefSeq" id="XP_028485076.1">
    <property type="nucleotide sequence ID" value="XM_028627966.1"/>
</dbReference>
<dbReference type="InterPro" id="IPR022198">
    <property type="entry name" value="DUF3723"/>
</dbReference>
<dbReference type="VEuPathDB" id="FungiDB:C8Q69DRAFT_402586"/>
<reference evidence="1 2" key="1">
    <citation type="journal article" date="2018" name="Front. Microbiol.">
        <title>Genomic and genetic insights into a cosmopolitan fungus, Paecilomyces variotii (Eurotiales).</title>
        <authorList>
            <person name="Urquhart A.S."/>
            <person name="Mondo S.J."/>
            <person name="Makela M.R."/>
            <person name="Hane J.K."/>
            <person name="Wiebenga A."/>
            <person name="He G."/>
            <person name="Mihaltcheva S."/>
            <person name="Pangilinan J."/>
            <person name="Lipzen A."/>
            <person name="Barry K."/>
            <person name="de Vries R.P."/>
            <person name="Grigoriev I.V."/>
            <person name="Idnurm A."/>
        </authorList>
    </citation>
    <scope>NUCLEOTIDE SEQUENCE [LARGE SCALE GENOMIC DNA]</scope>
    <source>
        <strain evidence="1 2">CBS 101075</strain>
    </source>
</reference>
<protein>
    <submittedName>
        <fullName evidence="1">Uncharacterized protein</fullName>
    </submittedName>
</protein>
<dbReference type="EMBL" id="RCNU01000005">
    <property type="protein sequence ID" value="RWQ95431.1"/>
    <property type="molecule type" value="Genomic_DNA"/>
</dbReference>